<protein>
    <submittedName>
        <fullName evidence="6">Protein binding protein, putative</fullName>
    </submittedName>
</protein>
<dbReference type="GO" id="GO:0000774">
    <property type="term" value="F:adenyl-nucleotide exchange factor activity"/>
    <property type="evidence" value="ECO:0000318"/>
    <property type="project" value="GO_Central"/>
</dbReference>
<dbReference type="AlphaFoldDB" id="B9RC23"/>
<dbReference type="Gene3D" id="3.10.20.90">
    <property type="entry name" value="Phosphatidylinositol 3-kinase Catalytic Subunit, Chain A, domain 1"/>
    <property type="match status" value="1"/>
</dbReference>
<dbReference type="STRING" id="3988.B9RC23"/>
<proteinExistence type="predicted"/>
<accession>B9RC23</accession>
<gene>
    <name evidence="6" type="ORF">RCOM_1684010</name>
</gene>
<dbReference type="SUPFAM" id="SSF63491">
    <property type="entry name" value="BAG domain"/>
    <property type="match status" value="1"/>
</dbReference>
<organism evidence="6 7">
    <name type="scientific">Ricinus communis</name>
    <name type="common">Castor bean</name>
    <dbReference type="NCBI Taxonomy" id="3988"/>
    <lineage>
        <taxon>Eukaryota</taxon>
        <taxon>Viridiplantae</taxon>
        <taxon>Streptophyta</taxon>
        <taxon>Embryophyta</taxon>
        <taxon>Tracheophyta</taxon>
        <taxon>Spermatophyta</taxon>
        <taxon>Magnoliopsida</taxon>
        <taxon>eudicotyledons</taxon>
        <taxon>Gunneridae</taxon>
        <taxon>Pentapetalae</taxon>
        <taxon>rosids</taxon>
        <taxon>fabids</taxon>
        <taxon>Malpighiales</taxon>
        <taxon>Euphorbiaceae</taxon>
        <taxon>Acalyphoideae</taxon>
        <taxon>Acalypheae</taxon>
        <taxon>Ricinus</taxon>
    </lineage>
</organism>
<name>B9RC23_RICCO</name>
<dbReference type="GO" id="GO:0050821">
    <property type="term" value="P:protein stabilization"/>
    <property type="evidence" value="ECO:0000318"/>
    <property type="project" value="GO_Central"/>
</dbReference>
<evidence type="ECO:0000256" key="2">
    <source>
        <dbReference type="ARBA" id="ARBA00058673"/>
    </source>
</evidence>
<dbReference type="InterPro" id="IPR036533">
    <property type="entry name" value="BAG_dom_sf"/>
</dbReference>
<evidence type="ECO:0000256" key="4">
    <source>
        <dbReference type="SAM" id="MobiDB-lite"/>
    </source>
</evidence>
<keyword evidence="1" id="KW-0143">Chaperone</keyword>
<dbReference type="PANTHER" id="PTHR12329:SF36">
    <property type="entry name" value="UBIQUITIN-LIKE DOMAIN-CONTAINING PROTEIN"/>
    <property type="match status" value="1"/>
</dbReference>
<feature type="coiled-coil region" evidence="3">
    <location>
        <begin position="143"/>
        <end position="170"/>
    </location>
</feature>
<dbReference type="EMBL" id="EQ973774">
    <property type="protein sequence ID" value="EEF51094.1"/>
    <property type="molecule type" value="Genomic_DNA"/>
</dbReference>
<evidence type="ECO:0000256" key="1">
    <source>
        <dbReference type="ARBA" id="ARBA00023186"/>
    </source>
</evidence>
<dbReference type="InterPro" id="IPR003103">
    <property type="entry name" value="BAG_domain"/>
</dbReference>
<dbReference type="eggNOG" id="KOG4361">
    <property type="taxonomic scope" value="Eukaryota"/>
</dbReference>
<dbReference type="InParanoid" id="B9RC23"/>
<keyword evidence="7" id="KW-1185">Reference proteome</keyword>
<evidence type="ECO:0000313" key="6">
    <source>
        <dbReference type="EMBL" id="EEF51094.1"/>
    </source>
</evidence>
<dbReference type="GO" id="GO:0051087">
    <property type="term" value="F:protein-folding chaperone binding"/>
    <property type="evidence" value="ECO:0000318"/>
    <property type="project" value="GO_Central"/>
</dbReference>
<dbReference type="Gene3D" id="1.20.58.120">
    <property type="entry name" value="BAG domain"/>
    <property type="match status" value="1"/>
</dbReference>
<feature type="region of interest" description="Disordered" evidence="4">
    <location>
        <begin position="230"/>
        <end position="249"/>
    </location>
</feature>
<keyword evidence="3" id="KW-0175">Coiled coil</keyword>
<sequence length="301" mass="34422">MEPMRSKMKGVANKSSFNGRSNNMNAEELEIRPGGMLVQKRDSNSNNQNYVPIPTIKVRVKYGSSSHHICISSQASFGELKKMLVEQTGIHHQDQKLIYKKKERDSKAFLDVAGVKDGSKIILIEDITSRERRCLEILKSAKIEKASKLLQQITLEVEKLREKVVTLERGEKVAELDIDSLIEILMNKLVALDGIVVDGDLKLQKGLQERRVQKYIETLDMLKLQNSKTKRNERSGITEIPVQQPENSNERIPIPVPIPMQKQPIQHKQKTATIQRPLKQHQQVLKHSDSFVITTKWETFD</sequence>
<evidence type="ECO:0000259" key="5">
    <source>
        <dbReference type="PROSITE" id="PS50053"/>
    </source>
</evidence>
<feature type="compositionally biased region" description="Polar residues" evidence="4">
    <location>
        <begin position="13"/>
        <end position="25"/>
    </location>
</feature>
<feature type="domain" description="Ubiquitin-like" evidence="5">
    <location>
        <begin position="54"/>
        <end position="124"/>
    </location>
</feature>
<reference evidence="7" key="1">
    <citation type="journal article" date="2010" name="Nat. Biotechnol.">
        <title>Draft genome sequence of the oilseed species Ricinus communis.</title>
        <authorList>
            <person name="Chan A.P."/>
            <person name="Crabtree J."/>
            <person name="Zhao Q."/>
            <person name="Lorenzi H."/>
            <person name="Orvis J."/>
            <person name="Puiu D."/>
            <person name="Melake-Berhan A."/>
            <person name="Jones K.M."/>
            <person name="Redman J."/>
            <person name="Chen G."/>
            <person name="Cahoon E.B."/>
            <person name="Gedil M."/>
            <person name="Stanke M."/>
            <person name="Haas B.J."/>
            <person name="Wortman J.R."/>
            <person name="Fraser-Liggett C.M."/>
            <person name="Ravel J."/>
            <person name="Rabinowicz P.D."/>
        </authorList>
    </citation>
    <scope>NUCLEOTIDE SEQUENCE [LARGE SCALE GENOMIC DNA]</scope>
    <source>
        <strain evidence="7">cv. Hale</strain>
    </source>
</reference>
<dbReference type="InterPro" id="IPR000626">
    <property type="entry name" value="Ubiquitin-like_dom"/>
</dbReference>
<dbReference type="SUPFAM" id="SSF54236">
    <property type="entry name" value="Ubiquitin-like"/>
    <property type="match status" value="1"/>
</dbReference>
<dbReference type="Proteomes" id="UP000008311">
    <property type="component" value="Unassembled WGS sequence"/>
</dbReference>
<dbReference type="GO" id="GO:0005737">
    <property type="term" value="C:cytoplasm"/>
    <property type="evidence" value="ECO:0000318"/>
    <property type="project" value="GO_Central"/>
</dbReference>
<evidence type="ECO:0000313" key="7">
    <source>
        <dbReference type="Proteomes" id="UP000008311"/>
    </source>
</evidence>
<dbReference type="PANTHER" id="PTHR12329">
    <property type="entry name" value="BCL2-ASSOCIATED ATHANOGENE"/>
    <property type="match status" value="1"/>
</dbReference>
<dbReference type="Pfam" id="PF02179">
    <property type="entry name" value="BAG"/>
    <property type="match status" value="1"/>
</dbReference>
<dbReference type="Pfam" id="PF00240">
    <property type="entry name" value="ubiquitin"/>
    <property type="match status" value="1"/>
</dbReference>
<feature type="region of interest" description="Disordered" evidence="4">
    <location>
        <begin position="1"/>
        <end position="26"/>
    </location>
</feature>
<dbReference type="InterPro" id="IPR029071">
    <property type="entry name" value="Ubiquitin-like_domsf"/>
</dbReference>
<dbReference type="FunFam" id="3.10.20.90:FF:000298">
    <property type="entry name" value="BAG family molecular chaperone regulator 1"/>
    <property type="match status" value="1"/>
</dbReference>
<evidence type="ECO:0000256" key="3">
    <source>
        <dbReference type="SAM" id="Coils"/>
    </source>
</evidence>
<dbReference type="PROSITE" id="PS50053">
    <property type="entry name" value="UBIQUITIN_2"/>
    <property type="match status" value="1"/>
</dbReference>
<comment type="function">
    <text evidence="2">Co-chaperone that regulates diverse cellular pathways, such as programmed cell death and stress responses.</text>
</comment>
<dbReference type="InterPro" id="IPR039773">
    <property type="entry name" value="BAG_chaperone_regulator"/>
</dbReference>